<evidence type="ECO:0000313" key="2">
    <source>
        <dbReference type="EMBL" id="GFO27304.1"/>
    </source>
</evidence>
<comment type="caution">
    <text evidence="2">The sequence shown here is derived from an EMBL/GenBank/DDBJ whole genome shotgun (WGS) entry which is preliminary data.</text>
</comment>
<protein>
    <submittedName>
        <fullName evidence="2">Uncharacterized protein</fullName>
    </submittedName>
</protein>
<dbReference type="EMBL" id="BLXT01005907">
    <property type="protein sequence ID" value="GFO27304.1"/>
    <property type="molecule type" value="Genomic_DNA"/>
</dbReference>
<dbReference type="AlphaFoldDB" id="A0AAV4C430"/>
<proteinExistence type="predicted"/>
<sequence>MLDLSPFALPRPDHLEVGTGSVQPSSLRLRSARAIPERPPTAGSGACLFRLRTRGSTPGERGRDETSGRATLPHSIAFARRHLLV</sequence>
<organism evidence="2 3">
    <name type="scientific">Plakobranchus ocellatus</name>
    <dbReference type="NCBI Taxonomy" id="259542"/>
    <lineage>
        <taxon>Eukaryota</taxon>
        <taxon>Metazoa</taxon>
        <taxon>Spiralia</taxon>
        <taxon>Lophotrochozoa</taxon>
        <taxon>Mollusca</taxon>
        <taxon>Gastropoda</taxon>
        <taxon>Heterobranchia</taxon>
        <taxon>Euthyneura</taxon>
        <taxon>Panpulmonata</taxon>
        <taxon>Sacoglossa</taxon>
        <taxon>Placobranchoidea</taxon>
        <taxon>Plakobranchidae</taxon>
        <taxon>Plakobranchus</taxon>
    </lineage>
</organism>
<dbReference type="Proteomes" id="UP000735302">
    <property type="component" value="Unassembled WGS sequence"/>
</dbReference>
<gene>
    <name evidence="2" type="ORF">PoB_005380900</name>
</gene>
<name>A0AAV4C430_9GAST</name>
<reference evidence="2 3" key="1">
    <citation type="journal article" date="2021" name="Elife">
        <title>Chloroplast acquisition without the gene transfer in kleptoplastic sea slugs, Plakobranchus ocellatus.</title>
        <authorList>
            <person name="Maeda T."/>
            <person name="Takahashi S."/>
            <person name="Yoshida T."/>
            <person name="Shimamura S."/>
            <person name="Takaki Y."/>
            <person name="Nagai Y."/>
            <person name="Toyoda A."/>
            <person name="Suzuki Y."/>
            <person name="Arimoto A."/>
            <person name="Ishii H."/>
            <person name="Satoh N."/>
            <person name="Nishiyama T."/>
            <person name="Hasebe M."/>
            <person name="Maruyama T."/>
            <person name="Minagawa J."/>
            <person name="Obokata J."/>
            <person name="Shigenobu S."/>
        </authorList>
    </citation>
    <scope>NUCLEOTIDE SEQUENCE [LARGE SCALE GENOMIC DNA]</scope>
</reference>
<keyword evidence="3" id="KW-1185">Reference proteome</keyword>
<feature type="region of interest" description="Disordered" evidence="1">
    <location>
        <begin position="1"/>
        <end position="24"/>
    </location>
</feature>
<evidence type="ECO:0000313" key="3">
    <source>
        <dbReference type="Proteomes" id="UP000735302"/>
    </source>
</evidence>
<evidence type="ECO:0000256" key="1">
    <source>
        <dbReference type="SAM" id="MobiDB-lite"/>
    </source>
</evidence>
<accession>A0AAV4C430</accession>